<keyword evidence="16" id="KW-0170">Cobalt</keyword>
<evidence type="ECO:0000256" key="18">
    <source>
        <dbReference type="ARBA" id="ARBA00023316"/>
    </source>
</evidence>
<evidence type="ECO:0000256" key="9">
    <source>
        <dbReference type="ARBA" id="ARBA00022723"/>
    </source>
</evidence>
<keyword evidence="15" id="KW-0119">Carbohydrate metabolism</keyword>
<evidence type="ECO:0000256" key="1">
    <source>
        <dbReference type="ARBA" id="ARBA00001941"/>
    </source>
</evidence>
<comment type="cofactor">
    <cofactor evidence="1">
        <name>Co(2+)</name>
        <dbReference type="ChEBI" id="CHEBI:48828"/>
    </cofactor>
</comment>
<dbReference type="GO" id="GO:0004099">
    <property type="term" value="F:chitin deacetylase activity"/>
    <property type="evidence" value="ECO:0007669"/>
    <property type="project" value="UniProtKB-EC"/>
</dbReference>
<dbReference type="CDD" id="cd10952">
    <property type="entry name" value="CE4_MrCDA_like"/>
    <property type="match status" value="1"/>
</dbReference>
<evidence type="ECO:0000256" key="21">
    <source>
        <dbReference type="ARBA" id="ARBA00048494"/>
    </source>
</evidence>
<evidence type="ECO:0000256" key="17">
    <source>
        <dbReference type="ARBA" id="ARBA00023288"/>
    </source>
</evidence>
<gene>
    <name evidence="25" type="ORF">MVES_002294</name>
</gene>
<dbReference type="GO" id="GO:0006032">
    <property type="term" value="P:chitin catabolic process"/>
    <property type="evidence" value="ECO:0007669"/>
    <property type="project" value="UniProtKB-KW"/>
</dbReference>
<evidence type="ECO:0000256" key="14">
    <source>
        <dbReference type="ARBA" id="ARBA00023180"/>
    </source>
</evidence>
<feature type="domain" description="NodB homology" evidence="24">
    <location>
        <begin position="167"/>
        <end position="362"/>
    </location>
</feature>
<dbReference type="OrthoDB" id="407355at2759"/>
<keyword evidence="8" id="KW-0336">GPI-anchor</keyword>
<organism evidence="25 26">
    <name type="scientific">Malassezia vespertilionis</name>
    <dbReference type="NCBI Taxonomy" id="2020962"/>
    <lineage>
        <taxon>Eukaryota</taxon>
        <taxon>Fungi</taxon>
        <taxon>Dikarya</taxon>
        <taxon>Basidiomycota</taxon>
        <taxon>Ustilaginomycotina</taxon>
        <taxon>Malasseziomycetes</taxon>
        <taxon>Malasseziales</taxon>
        <taxon>Malasseziaceae</taxon>
        <taxon>Malassezia</taxon>
    </lineage>
</organism>
<keyword evidence="10 23" id="KW-0732">Signal</keyword>
<keyword evidence="5" id="KW-1003">Cell membrane</keyword>
<evidence type="ECO:0000256" key="12">
    <source>
        <dbReference type="ARBA" id="ARBA00023024"/>
    </source>
</evidence>
<keyword evidence="11" id="KW-0378">Hydrolase</keyword>
<keyword evidence="18" id="KW-0961">Cell wall biogenesis/degradation</keyword>
<comment type="catalytic activity">
    <reaction evidence="21">
        <text>[(1-&gt;4)-N-acetyl-beta-D-glucosaminyl](n) + n H2O = chitosan + n acetate</text>
        <dbReference type="Rhea" id="RHEA:10464"/>
        <dbReference type="Rhea" id="RHEA-COMP:9593"/>
        <dbReference type="Rhea" id="RHEA-COMP:9597"/>
        <dbReference type="ChEBI" id="CHEBI:15377"/>
        <dbReference type="ChEBI" id="CHEBI:17029"/>
        <dbReference type="ChEBI" id="CHEBI:30089"/>
        <dbReference type="ChEBI" id="CHEBI:57704"/>
        <dbReference type="EC" id="3.5.1.41"/>
    </reaction>
    <physiologicalReaction direction="left-to-right" evidence="21">
        <dbReference type="Rhea" id="RHEA:10465"/>
    </physiologicalReaction>
</comment>
<dbReference type="EC" id="3.5.1.41" evidence="20"/>
<evidence type="ECO:0000256" key="15">
    <source>
        <dbReference type="ARBA" id="ARBA00023277"/>
    </source>
</evidence>
<dbReference type="PANTHER" id="PTHR10587">
    <property type="entry name" value="GLYCOSYL TRANSFERASE-RELATED"/>
    <property type="match status" value="1"/>
</dbReference>
<accession>A0A2N1JBS2</accession>
<keyword evidence="19" id="KW-0624">Polysaccharide degradation</keyword>
<dbReference type="FunFam" id="3.20.20.370:FF:000004">
    <property type="entry name" value="Related to Chitin deacetylase"/>
    <property type="match status" value="1"/>
</dbReference>
<evidence type="ECO:0000256" key="16">
    <source>
        <dbReference type="ARBA" id="ARBA00023285"/>
    </source>
</evidence>
<evidence type="ECO:0000256" key="8">
    <source>
        <dbReference type="ARBA" id="ARBA00022622"/>
    </source>
</evidence>
<comment type="similarity">
    <text evidence="4">Belongs to the polysaccharide deacetylase family.</text>
</comment>
<dbReference type="GO" id="GO:0098552">
    <property type="term" value="C:side of membrane"/>
    <property type="evidence" value="ECO:0007669"/>
    <property type="project" value="UniProtKB-KW"/>
</dbReference>
<dbReference type="GO" id="GO:0000272">
    <property type="term" value="P:polysaccharide catabolic process"/>
    <property type="evidence" value="ECO:0007669"/>
    <property type="project" value="UniProtKB-KW"/>
</dbReference>
<keyword evidence="6" id="KW-0134">Cell wall</keyword>
<keyword evidence="12" id="KW-0146">Chitin degradation</keyword>
<dbReference type="Pfam" id="PF01522">
    <property type="entry name" value="Polysacc_deac_1"/>
    <property type="match status" value="1"/>
</dbReference>
<comment type="subcellular location">
    <subcellularLocation>
        <location evidence="3">Cell membrane</location>
        <topology evidence="3">Lipid-anchor</topology>
        <topology evidence="3">GPI-anchor</topology>
    </subcellularLocation>
    <subcellularLocation>
        <location evidence="2">Secreted</location>
        <location evidence="2">Cell wall</location>
    </subcellularLocation>
</comment>
<dbReference type="InterPro" id="IPR050248">
    <property type="entry name" value="Polysacc_deacetylase_ArnD"/>
</dbReference>
<keyword evidence="9" id="KW-0479">Metal-binding</keyword>
<protein>
    <recommendedName>
        <fullName evidence="20">chitin deacetylase</fullName>
        <ecNumber evidence="20">3.5.1.41</ecNumber>
    </recommendedName>
</protein>
<proteinExistence type="inferred from homology"/>
<keyword evidence="7" id="KW-0964">Secreted</keyword>
<evidence type="ECO:0000256" key="19">
    <source>
        <dbReference type="ARBA" id="ARBA00023326"/>
    </source>
</evidence>
<keyword evidence="14" id="KW-0325">Glycoprotein</keyword>
<dbReference type="STRING" id="2020962.A0A2N1JBS2"/>
<feature type="region of interest" description="Disordered" evidence="22">
    <location>
        <begin position="418"/>
        <end position="452"/>
    </location>
</feature>
<dbReference type="PROSITE" id="PS51677">
    <property type="entry name" value="NODB"/>
    <property type="match status" value="1"/>
</dbReference>
<evidence type="ECO:0000256" key="22">
    <source>
        <dbReference type="SAM" id="MobiDB-lite"/>
    </source>
</evidence>
<evidence type="ECO:0000256" key="4">
    <source>
        <dbReference type="ARBA" id="ARBA00010973"/>
    </source>
</evidence>
<feature type="compositionally biased region" description="Polar residues" evidence="22">
    <location>
        <begin position="437"/>
        <end position="447"/>
    </location>
</feature>
<evidence type="ECO:0000256" key="2">
    <source>
        <dbReference type="ARBA" id="ARBA00004191"/>
    </source>
</evidence>
<dbReference type="GO" id="GO:0046872">
    <property type="term" value="F:metal ion binding"/>
    <property type="evidence" value="ECO:0007669"/>
    <property type="project" value="UniProtKB-KW"/>
</dbReference>
<evidence type="ECO:0000259" key="24">
    <source>
        <dbReference type="PROSITE" id="PS51677"/>
    </source>
</evidence>
<dbReference type="Proteomes" id="UP000232875">
    <property type="component" value="Unassembled WGS sequence"/>
</dbReference>
<dbReference type="EMBL" id="KZ454990">
    <property type="protein sequence ID" value="PKI83997.1"/>
    <property type="molecule type" value="Genomic_DNA"/>
</dbReference>
<reference evidence="25 26" key="1">
    <citation type="submission" date="2017-10" db="EMBL/GenBank/DDBJ databases">
        <title>A novel species of cold-tolerant Malassezia isolated from bats.</title>
        <authorList>
            <person name="Lorch J.M."/>
            <person name="Palmer J.M."/>
            <person name="Vanderwolf K.J."/>
            <person name="Schmidt K.Z."/>
            <person name="Verant M.L."/>
            <person name="Weller T.J."/>
            <person name="Blehert D.S."/>
        </authorList>
    </citation>
    <scope>NUCLEOTIDE SEQUENCE [LARGE SCALE GENOMIC DNA]</scope>
    <source>
        <strain evidence="25 26">NWHC:44797-103</strain>
    </source>
</reference>
<name>A0A2N1JBS2_9BASI</name>
<evidence type="ECO:0000256" key="7">
    <source>
        <dbReference type="ARBA" id="ARBA00022525"/>
    </source>
</evidence>
<sequence length="479" mass="52326">MQLTVTNALCALALLSLSVTDAHMGRGFSMPTNDNMAANHLRRGLSRRAQPSNAQEMASANDAKVECEGGSNPAFSQLLKDYPKADKIASIMDGDDQGRKVWEDIKSQKIIPNDVHKKATTDKEHYEFSDEGYDADKDPDCWWSASTCTKPKHDRLQPDVSECPLPNSWGLSFDDGPNCSHNAFYDFLKEKELKATLFYIGGNILSTPLQAQRGFAEGHDICVHTWSHRYMTTLTDTQVFAELYYTMRIIKDTMGVTPRCWRPPYGDVDDRVRAIATALGLRTMLWSDDTDDWNITPDGKSPTSKINSNYQNIIDQAKNGSLDTHGVGVLTHELTDNTMNEFIKEYPKIEKAFKHVLPLSACLNATHPYPEDGVSYPGATAYIQGSRANGLPPMDNMPINPSSALNISALDQQTSAGGFSTAAAKASPDSGEETGKSKQGNKSTSSNAEKKDDNAAATLDVSVTLLAAFASVIAAIVVL</sequence>
<feature type="signal peptide" evidence="23">
    <location>
        <begin position="1"/>
        <end position="22"/>
    </location>
</feature>
<dbReference type="GO" id="GO:0005886">
    <property type="term" value="C:plasma membrane"/>
    <property type="evidence" value="ECO:0007669"/>
    <property type="project" value="UniProtKB-SubCell"/>
</dbReference>
<keyword evidence="17" id="KW-0449">Lipoprotein</keyword>
<keyword evidence="26" id="KW-1185">Reference proteome</keyword>
<evidence type="ECO:0000256" key="13">
    <source>
        <dbReference type="ARBA" id="ARBA00023136"/>
    </source>
</evidence>
<evidence type="ECO:0000313" key="25">
    <source>
        <dbReference type="EMBL" id="PKI83997.1"/>
    </source>
</evidence>
<feature type="chain" id="PRO_5014813206" description="chitin deacetylase" evidence="23">
    <location>
        <begin position="23"/>
        <end position="479"/>
    </location>
</feature>
<evidence type="ECO:0000256" key="20">
    <source>
        <dbReference type="ARBA" id="ARBA00024056"/>
    </source>
</evidence>
<dbReference type="PANTHER" id="PTHR10587:SF98">
    <property type="entry name" value="CHITIN DEACETYLASE"/>
    <property type="match status" value="1"/>
</dbReference>
<dbReference type="AlphaFoldDB" id="A0A2N1JBS2"/>
<evidence type="ECO:0000256" key="10">
    <source>
        <dbReference type="ARBA" id="ARBA00022729"/>
    </source>
</evidence>
<evidence type="ECO:0000256" key="6">
    <source>
        <dbReference type="ARBA" id="ARBA00022512"/>
    </source>
</evidence>
<keyword evidence="13" id="KW-0472">Membrane</keyword>
<dbReference type="InterPro" id="IPR002509">
    <property type="entry name" value="NODB_dom"/>
</dbReference>
<dbReference type="GO" id="GO:0009272">
    <property type="term" value="P:fungal-type cell wall biogenesis"/>
    <property type="evidence" value="ECO:0007669"/>
    <property type="project" value="UniProtKB-ARBA"/>
</dbReference>
<dbReference type="InterPro" id="IPR011330">
    <property type="entry name" value="Glyco_hydro/deAcase_b/a-brl"/>
</dbReference>
<dbReference type="SUPFAM" id="SSF88713">
    <property type="entry name" value="Glycoside hydrolase/deacetylase"/>
    <property type="match status" value="1"/>
</dbReference>
<dbReference type="GO" id="GO:0071555">
    <property type="term" value="P:cell wall organization"/>
    <property type="evidence" value="ECO:0007669"/>
    <property type="project" value="UniProtKB-KW"/>
</dbReference>
<evidence type="ECO:0000313" key="26">
    <source>
        <dbReference type="Proteomes" id="UP000232875"/>
    </source>
</evidence>
<dbReference type="Gene3D" id="3.20.20.370">
    <property type="entry name" value="Glycoside hydrolase/deacetylase"/>
    <property type="match status" value="1"/>
</dbReference>
<evidence type="ECO:0000256" key="23">
    <source>
        <dbReference type="SAM" id="SignalP"/>
    </source>
</evidence>
<evidence type="ECO:0000256" key="5">
    <source>
        <dbReference type="ARBA" id="ARBA00022475"/>
    </source>
</evidence>
<evidence type="ECO:0000256" key="11">
    <source>
        <dbReference type="ARBA" id="ARBA00022801"/>
    </source>
</evidence>
<evidence type="ECO:0000256" key="3">
    <source>
        <dbReference type="ARBA" id="ARBA00004609"/>
    </source>
</evidence>